<keyword evidence="2" id="KW-1185">Reference proteome</keyword>
<dbReference type="Proteomes" id="UP000030746">
    <property type="component" value="Unassembled WGS sequence"/>
</dbReference>
<gene>
    <name evidence="1" type="ORF">LOTGIDRAFT_199259</name>
</gene>
<dbReference type="HOGENOM" id="CLU_101818_1_0_1"/>
<organism evidence="1 2">
    <name type="scientific">Lottia gigantea</name>
    <name type="common">Giant owl limpet</name>
    <dbReference type="NCBI Taxonomy" id="225164"/>
    <lineage>
        <taxon>Eukaryota</taxon>
        <taxon>Metazoa</taxon>
        <taxon>Spiralia</taxon>
        <taxon>Lophotrochozoa</taxon>
        <taxon>Mollusca</taxon>
        <taxon>Gastropoda</taxon>
        <taxon>Patellogastropoda</taxon>
        <taxon>Lottioidea</taxon>
        <taxon>Lottiidae</taxon>
        <taxon>Lottia</taxon>
    </lineage>
</organism>
<dbReference type="GeneID" id="20245340"/>
<reference evidence="1 2" key="1">
    <citation type="journal article" date="2013" name="Nature">
        <title>Insights into bilaterian evolution from three spiralian genomes.</title>
        <authorList>
            <person name="Simakov O."/>
            <person name="Marletaz F."/>
            <person name="Cho S.J."/>
            <person name="Edsinger-Gonzales E."/>
            <person name="Havlak P."/>
            <person name="Hellsten U."/>
            <person name="Kuo D.H."/>
            <person name="Larsson T."/>
            <person name="Lv J."/>
            <person name="Arendt D."/>
            <person name="Savage R."/>
            <person name="Osoegawa K."/>
            <person name="de Jong P."/>
            <person name="Grimwood J."/>
            <person name="Chapman J.A."/>
            <person name="Shapiro H."/>
            <person name="Aerts A."/>
            <person name="Otillar R.P."/>
            <person name="Terry A.Y."/>
            <person name="Boore J.L."/>
            <person name="Grigoriev I.V."/>
            <person name="Lindberg D.R."/>
            <person name="Seaver E.C."/>
            <person name="Weisblat D.A."/>
            <person name="Putnam N.H."/>
            <person name="Rokhsar D.S."/>
        </authorList>
    </citation>
    <scope>NUCLEOTIDE SEQUENCE [LARGE SCALE GENOMIC DNA]</scope>
</reference>
<evidence type="ECO:0000313" key="2">
    <source>
        <dbReference type="Proteomes" id="UP000030746"/>
    </source>
</evidence>
<accession>V4B089</accession>
<dbReference type="KEGG" id="lgi:LOTGIDRAFT_199259"/>
<dbReference type="InterPro" id="IPR020339">
    <property type="entry name" value="C20orf85-like"/>
</dbReference>
<proteinExistence type="predicted"/>
<protein>
    <submittedName>
        <fullName evidence="1">Uncharacterized protein</fullName>
    </submittedName>
</protein>
<dbReference type="RefSeq" id="XP_009045946.1">
    <property type="nucleotide sequence ID" value="XM_009047698.1"/>
</dbReference>
<evidence type="ECO:0000313" key="1">
    <source>
        <dbReference type="EMBL" id="ESP03413.1"/>
    </source>
</evidence>
<dbReference type="AlphaFoldDB" id="V4B089"/>
<dbReference type="OrthoDB" id="9972212at2759"/>
<dbReference type="PANTHER" id="PTHR31909">
    <property type="entry name" value="CHROMOSOME 20 ORF85 FAMILY MEMBER"/>
    <property type="match status" value="1"/>
</dbReference>
<sequence>MTEQVSGVLFSYSNRPKSAHHDSCIPKAKAAQPAKNHTEGDYRGCDGVTQNKIWTENVQSEKRCRKNWSHDWGYLTDYDARGNLKQKEEMPEKVALYSDNVPNTNSAMYGNRINTDLGQKMQAMEFKFYAEKRRRKMGKDLICY</sequence>
<dbReference type="PANTHER" id="PTHR31909:SF2">
    <property type="entry name" value="RIKEN CDNA 2410004P03 GENE"/>
    <property type="match status" value="1"/>
</dbReference>
<dbReference type="EMBL" id="KB200027">
    <property type="protein sequence ID" value="ESP03413.1"/>
    <property type="molecule type" value="Genomic_DNA"/>
</dbReference>
<dbReference type="CTD" id="20245340"/>
<dbReference type="OMA" id="DFFFMEG"/>
<dbReference type="Pfam" id="PF14945">
    <property type="entry name" value="LLC1"/>
    <property type="match status" value="1"/>
</dbReference>
<name>V4B089_LOTGI</name>